<evidence type="ECO:0008006" key="3">
    <source>
        <dbReference type="Google" id="ProtNLM"/>
    </source>
</evidence>
<dbReference type="EMBL" id="RQGT01000140">
    <property type="protein sequence ID" value="TGM07879.1"/>
    <property type="molecule type" value="Genomic_DNA"/>
</dbReference>
<protein>
    <recommendedName>
        <fullName evidence="3">Lipoprotein</fullName>
    </recommendedName>
</protein>
<proteinExistence type="predicted"/>
<sequence length="239" mass="27647">MSAIDRRGKKFWRINILLILLVQCSSTPIIKEPIQLKEIIGADPISIGSSKLEIELDDTLEERDSSILLQLIGDEQSNINLNSREKKFSHSFAKTIGAENIKLEMPVDEYYGYLTFYSIKRRFFLPNYRSRAKMFFGLDIPYEYQERIKKESRCIRKAGLEDIEIYYYCPKFVIKPEDSKKVKISLNEENDFDLTRNFIVLGATLSLAFSNTLSFLAIVPPSYSGLLHYTNRADIEVSE</sequence>
<comment type="caution">
    <text evidence="1">The sequence shown here is derived from an EMBL/GenBank/DDBJ whole genome shotgun (WGS) entry which is preliminary data.</text>
</comment>
<evidence type="ECO:0000313" key="2">
    <source>
        <dbReference type="Proteomes" id="UP000297422"/>
    </source>
</evidence>
<gene>
    <name evidence="1" type="ORF">EHQ90_23290</name>
</gene>
<keyword evidence="2" id="KW-1185">Reference proteome</keyword>
<evidence type="ECO:0000313" key="1">
    <source>
        <dbReference type="EMBL" id="TGM07879.1"/>
    </source>
</evidence>
<accession>A0ABY2MU53</accession>
<dbReference type="Proteomes" id="UP000297422">
    <property type="component" value="Unassembled WGS sequence"/>
</dbReference>
<reference evidence="2" key="1">
    <citation type="journal article" date="2019" name="PLoS Negl. Trop. Dis.">
        <title>Revisiting the worldwide diversity of Leptospira species in the environment.</title>
        <authorList>
            <person name="Vincent A.T."/>
            <person name="Schiettekatte O."/>
            <person name="Bourhy P."/>
            <person name="Veyrier F.J."/>
            <person name="Picardeau M."/>
        </authorList>
    </citation>
    <scope>NUCLEOTIDE SEQUENCE [LARGE SCALE GENOMIC DNA]</scope>
    <source>
        <strain evidence="2">201702407</strain>
    </source>
</reference>
<organism evidence="1 2">
    <name type="scientific">Leptospira stimsonii</name>
    <dbReference type="NCBI Taxonomy" id="2202203"/>
    <lineage>
        <taxon>Bacteria</taxon>
        <taxon>Pseudomonadati</taxon>
        <taxon>Spirochaetota</taxon>
        <taxon>Spirochaetia</taxon>
        <taxon>Leptospirales</taxon>
        <taxon>Leptospiraceae</taxon>
        <taxon>Leptospira</taxon>
    </lineage>
</organism>
<name>A0ABY2MU53_9LEPT</name>
<dbReference type="RefSeq" id="WP_135686777.1">
    <property type="nucleotide sequence ID" value="NZ_RQGT01000140.1"/>
</dbReference>